<evidence type="ECO:0000313" key="2">
    <source>
        <dbReference type="Proteomes" id="UP000648257"/>
    </source>
</evidence>
<dbReference type="InterPro" id="IPR003615">
    <property type="entry name" value="HNH_nuc"/>
</dbReference>
<dbReference type="Gene3D" id="1.10.30.50">
    <property type="match status" value="1"/>
</dbReference>
<dbReference type="Proteomes" id="UP000648257">
    <property type="component" value="Unassembled WGS sequence"/>
</dbReference>
<gene>
    <name evidence="1" type="ORF">H8K52_04955</name>
</gene>
<keyword evidence="1" id="KW-0255">Endonuclease</keyword>
<dbReference type="GO" id="GO:0004519">
    <property type="term" value="F:endonuclease activity"/>
    <property type="evidence" value="ECO:0007669"/>
    <property type="project" value="UniProtKB-KW"/>
</dbReference>
<sequence>MMDQTSNKRRIPSAAMLANLIAKHNNKCAMCAISGEKIRLELASIAPLHQVGSMAEENFLLLCPNCHRYMDMGPKEIEFVNFLYQVLKETNPNQNIQLEVIIGESQRARADILIENSLKEKILIECKSNRAITKSHSSKIVEQILEYGKLVGECKKVLAIPGRLPHEIKQNLESHDIEVWDADYLIKNFKAGIQKADSRYFKMLLTAIAGEQEGSRARDLLGKLKTCIPGRKDCYLYQSLIGEIIEELFCPPLEKPIQEVNDFTKSNRRDFIVPNYATDGFWSFLREKYSGDYVVVDAKNYSRKVKKSDVLQIANYLKPHGAGLFGIIFSRNGGDTAGCLHTIREQWMVHQKLILVLDDTDVENMLLSSGGAEDLIGAKIEEFRLSM</sequence>
<comment type="caution">
    <text evidence="1">The sequence shown here is derived from an EMBL/GenBank/DDBJ whole genome shotgun (WGS) entry which is preliminary data.</text>
</comment>
<reference evidence="1 2" key="1">
    <citation type="submission" date="2020-08" db="EMBL/GenBank/DDBJ databases">
        <title>Novel species isolated from subtropical streams in China.</title>
        <authorList>
            <person name="Lu H."/>
        </authorList>
    </citation>
    <scope>NUCLEOTIDE SEQUENCE [LARGE SCALE GENOMIC DNA]</scope>
    <source>
        <strain evidence="1 2">KACC 16656</strain>
    </source>
</reference>
<dbReference type="CDD" id="cd00085">
    <property type="entry name" value="HNHc"/>
    <property type="match status" value="1"/>
</dbReference>
<dbReference type="EMBL" id="JACOFW010000004">
    <property type="protein sequence ID" value="MBC3806694.1"/>
    <property type="molecule type" value="Genomic_DNA"/>
</dbReference>
<keyword evidence="1" id="KW-0540">Nuclease</keyword>
<proteinExistence type="predicted"/>
<name>A0ABR6X1C2_9BURK</name>
<organism evidence="1 2">
    <name type="scientific">Undibacterium seohonense</name>
    <dbReference type="NCBI Taxonomy" id="1344950"/>
    <lineage>
        <taxon>Bacteria</taxon>
        <taxon>Pseudomonadati</taxon>
        <taxon>Pseudomonadota</taxon>
        <taxon>Betaproteobacteria</taxon>
        <taxon>Burkholderiales</taxon>
        <taxon>Oxalobacteraceae</taxon>
        <taxon>Undibacterium</taxon>
    </lineage>
</organism>
<keyword evidence="2" id="KW-1185">Reference proteome</keyword>
<protein>
    <submittedName>
        <fullName evidence="1">HNH endonuclease</fullName>
    </submittedName>
</protein>
<accession>A0ABR6X1C2</accession>
<evidence type="ECO:0000313" key="1">
    <source>
        <dbReference type="EMBL" id="MBC3806694.1"/>
    </source>
</evidence>
<keyword evidence="1" id="KW-0378">Hydrolase</keyword>